<proteinExistence type="predicted"/>
<keyword evidence="1" id="KW-0812">Transmembrane</keyword>
<evidence type="ECO:0000256" key="1">
    <source>
        <dbReference type="SAM" id="Phobius"/>
    </source>
</evidence>
<feature type="transmembrane region" description="Helical" evidence="1">
    <location>
        <begin position="7"/>
        <end position="24"/>
    </location>
</feature>
<evidence type="ECO:0000313" key="2">
    <source>
        <dbReference type="EMBL" id="MBB3188811.1"/>
    </source>
</evidence>
<keyword evidence="3" id="KW-1185">Reference proteome</keyword>
<dbReference type="EMBL" id="JACHXP010000001">
    <property type="protein sequence ID" value="MBB3188811.1"/>
    <property type="molecule type" value="Genomic_DNA"/>
</dbReference>
<dbReference type="Proteomes" id="UP000547614">
    <property type="component" value="Unassembled WGS sequence"/>
</dbReference>
<dbReference type="RefSeq" id="WP_183323302.1">
    <property type="nucleotide sequence ID" value="NZ_JACHXP010000001.1"/>
</dbReference>
<evidence type="ECO:0000313" key="3">
    <source>
        <dbReference type="Proteomes" id="UP000547614"/>
    </source>
</evidence>
<keyword evidence="1" id="KW-0472">Membrane</keyword>
<keyword evidence="1" id="KW-1133">Transmembrane helix</keyword>
<dbReference type="AlphaFoldDB" id="A0A839V0U8"/>
<accession>A0A839V0U8</accession>
<comment type="caution">
    <text evidence="2">The sequence shown here is derived from an EMBL/GenBank/DDBJ whole genome shotgun (WGS) entry which is preliminary data.</text>
</comment>
<organism evidence="2 3">
    <name type="scientific">Halomonas cerina</name>
    <dbReference type="NCBI Taxonomy" id="447424"/>
    <lineage>
        <taxon>Bacteria</taxon>
        <taxon>Pseudomonadati</taxon>
        <taxon>Pseudomonadota</taxon>
        <taxon>Gammaproteobacteria</taxon>
        <taxon>Oceanospirillales</taxon>
        <taxon>Halomonadaceae</taxon>
        <taxon>Halomonas</taxon>
    </lineage>
</organism>
<gene>
    <name evidence="2" type="ORF">FHR94_000029</name>
</gene>
<protein>
    <submittedName>
        <fullName evidence="2">Uncharacterized protein</fullName>
    </submittedName>
</protein>
<reference evidence="2 3" key="1">
    <citation type="submission" date="2020-08" db="EMBL/GenBank/DDBJ databases">
        <title>Genomic Encyclopedia of Type Strains, Phase III (KMG-III): the genomes of soil and plant-associated and newly described type strains.</title>
        <authorList>
            <person name="Whitman W."/>
        </authorList>
    </citation>
    <scope>NUCLEOTIDE SEQUENCE [LARGE SCALE GENOMIC DNA]</scope>
    <source>
        <strain evidence="2 3">CECT 7282</strain>
    </source>
</reference>
<sequence>MGLHQAWWGLILAPVLILLAYLVVGAWQWWWGLPAFLVGWGGAELCFLPRRVVIHRLAVEESRAAVVREAWKHGVALRDVKVEGRRSTR</sequence>
<name>A0A839V0U8_9GAMM</name>